<evidence type="ECO:0000256" key="2">
    <source>
        <dbReference type="ARBA" id="ARBA00009928"/>
    </source>
</evidence>
<keyword evidence="7" id="KW-0503">Monooxygenase</keyword>
<evidence type="ECO:0000256" key="1">
    <source>
        <dbReference type="ARBA" id="ARBA00001973"/>
    </source>
</evidence>
<keyword evidence="4" id="KW-0479">Metal-binding</keyword>
<comment type="similarity">
    <text evidence="2">Belongs to the tyrosinase family.</text>
</comment>
<dbReference type="GO" id="GO:0042438">
    <property type="term" value="P:melanin biosynthetic process"/>
    <property type="evidence" value="ECO:0007669"/>
    <property type="project" value="UniProtKB-KW"/>
</dbReference>
<evidence type="ECO:0000256" key="8">
    <source>
        <dbReference type="ARBA" id="ARBA00023101"/>
    </source>
</evidence>
<accession>A0A8H5DNB4</accession>
<evidence type="ECO:0000256" key="3">
    <source>
        <dbReference type="ARBA" id="ARBA00011906"/>
    </source>
</evidence>
<evidence type="ECO:0000313" key="12">
    <source>
        <dbReference type="EMBL" id="KAF5229745.1"/>
    </source>
</evidence>
<evidence type="ECO:0000259" key="11">
    <source>
        <dbReference type="PROSITE" id="PS00498"/>
    </source>
</evidence>
<keyword evidence="6" id="KW-0186">Copper</keyword>
<dbReference type="Gene3D" id="1.10.1280.10">
    <property type="entry name" value="Di-copper center containing domain from catechol oxidase"/>
    <property type="match status" value="1"/>
</dbReference>
<evidence type="ECO:0000256" key="4">
    <source>
        <dbReference type="ARBA" id="ARBA00022723"/>
    </source>
</evidence>
<keyword evidence="13" id="KW-1185">Reference proteome</keyword>
<comment type="catalytic activity">
    <reaction evidence="9">
        <text>2 L-dopa + O2 = 2 L-dopaquinone + 2 H2O</text>
        <dbReference type="Rhea" id="RHEA:34287"/>
        <dbReference type="ChEBI" id="CHEBI:15377"/>
        <dbReference type="ChEBI" id="CHEBI:15379"/>
        <dbReference type="ChEBI" id="CHEBI:57504"/>
        <dbReference type="ChEBI" id="CHEBI:57924"/>
        <dbReference type="EC" id="1.14.18.1"/>
    </reaction>
</comment>
<dbReference type="Gene3D" id="2.60.310.20">
    <property type="match status" value="1"/>
</dbReference>
<dbReference type="GO" id="GO:0046872">
    <property type="term" value="F:metal ion binding"/>
    <property type="evidence" value="ECO:0007669"/>
    <property type="project" value="UniProtKB-KW"/>
</dbReference>
<evidence type="ECO:0000256" key="5">
    <source>
        <dbReference type="ARBA" id="ARBA00023002"/>
    </source>
</evidence>
<evidence type="ECO:0000256" key="10">
    <source>
        <dbReference type="ARBA" id="ARBA00048881"/>
    </source>
</evidence>
<evidence type="ECO:0000313" key="13">
    <source>
        <dbReference type="Proteomes" id="UP000573603"/>
    </source>
</evidence>
<dbReference type="GO" id="GO:0004503">
    <property type="term" value="F:tyrosinase activity"/>
    <property type="evidence" value="ECO:0007669"/>
    <property type="project" value="UniProtKB-EC"/>
</dbReference>
<dbReference type="PANTHER" id="PTHR11474:SF76">
    <property type="entry name" value="SHKT DOMAIN-CONTAINING PROTEIN"/>
    <property type="match status" value="1"/>
</dbReference>
<dbReference type="InterPro" id="IPR050316">
    <property type="entry name" value="Tyrosinase/Hemocyanin"/>
</dbReference>
<sequence length="1002" mass="111970">MDNINKAHEEGAVIGLHEVAGVGERLDIDVMLMTQPDTFNLFLIALMELQDMKKEEITWKPGPGYSFTSDDIMSWYQIAGIHGLPAEDWAGEEARGKTKRDIARDGDGYCAHSTPTFALWHRPYLAMLEQTIFRQIDNIAKRFSESPEVSDEDKQKYKAAAKKFRLPYWDYFRPRGGPVTFPGVVDGTTTTAPYDFHAPRIFTEKRVMVKRLPDNKLIEMPNPFFQFEFDKSGSARIDWRYSKLNHDKLRDAKSRTCRHGGSEPENTILLNRLLNSVREDQTRVCLALIEDKAYSNFKAFSTDGVMDPNLDPIKALRSSTGSIEGFHNDYHGHIGGFSGNPKDHIKGGHMGSVPVAGFDPIFWIHHCQIDRILAIWQAANSDDGDKHWFNELAGAEFQALGSASLHPFRKWPINPAKEDRYWTSDSAKYTDTFGYMYSETAGGRKGDQVRNEFTRKYGWSRRLDVNEDIGVPPEDMQPLDISKAQVFLGLPSEDLFRPLIPPPIQPSKEQNALAASTPSSKFSQEWYIDVVVERMALNGSYTIFYIIGDVDGHSGMEWSSLPGFVGVSHIFTSSSEICENCADQERQVQLVTSTTPMTSLLLDYVKIRQLGSLAPEDVERFLIDNLKWRVQTIDGKVIDPRDLDRDHTMKLGISRKIAPMPGQDGEVRYTFHPEIIDTIINNSSPEMTSLTINLQLHASSSSTADNITLTYNQELAMARHTGIDQTEAYGAKLAELVAQNVSNPLPAENAINARLTAIDGTGTAILASKIKTATNDFGGFALVLQDDTKYSDFYWLQFITRQLVVDNVAKTGNLVNKASTPAYQLVDATGEVTDFASGAGASNWNTCWGVDSGLTKGFFGDTYEYAYSDTLKITAVLDPPSVLMGKTPTSVREKALYKDCPDGLVNMKTELGDSQGISRAYFSDYLLKKVEGDRYRIYARFDLNLTWNAREADKKNFTLNSLASTETNALLACHMAALRHVTTPGDGTAGNESFESFRSKII</sequence>
<dbReference type="EC" id="1.14.18.1" evidence="3"/>
<dbReference type="PRINTS" id="PR00092">
    <property type="entry name" value="TYROSINASE"/>
</dbReference>
<dbReference type="PROSITE" id="PS00498">
    <property type="entry name" value="TYROSINASE_2"/>
    <property type="match status" value="1"/>
</dbReference>
<evidence type="ECO:0000256" key="6">
    <source>
        <dbReference type="ARBA" id="ARBA00023008"/>
    </source>
</evidence>
<dbReference type="InterPro" id="IPR008922">
    <property type="entry name" value="Di-copper_centre_dom_sf"/>
</dbReference>
<organism evidence="12 13">
    <name type="scientific">Fusarium anthophilum</name>
    <dbReference type="NCBI Taxonomy" id="48485"/>
    <lineage>
        <taxon>Eukaryota</taxon>
        <taxon>Fungi</taxon>
        <taxon>Dikarya</taxon>
        <taxon>Ascomycota</taxon>
        <taxon>Pezizomycotina</taxon>
        <taxon>Sordariomycetes</taxon>
        <taxon>Hypocreomycetidae</taxon>
        <taxon>Hypocreales</taxon>
        <taxon>Nectriaceae</taxon>
        <taxon>Fusarium</taxon>
        <taxon>Fusarium fujikuroi species complex</taxon>
    </lineage>
</organism>
<name>A0A8H5DNB4_9HYPO</name>
<evidence type="ECO:0000256" key="9">
    <source>
        <dbReference type="ARBA" id="ARBA00048233"/>
    </source>
</evidence>
<dbReference type="Pfam" id="PF00264">
    <property type="entry name" value="Tyrosinase"/>
    <property type="match status" value="1"/>
</dbReference>
<proteinExistence type="inferred from homology"/>
<keyword evidence="5" id="KW-0560">Oxidoreductase</keyword>
<dbReference type="InterPro" id="IPR002227">
    <property type="entry name" value="Tyrosinase_Cu-bd"/>
</dbReference>
<comment type="caution">
    <text evidence="12">The sequence shown here is derived from an EMBL/GenBank/DDBJ whole genome shotgun (WGS) entry which is preliminary data.</text>
</comment>
<comment type="cofactor">
    <cofactor evidence="1">
        <name>Cu(2+)</name>
        <dbReference type="ChEBI" id="CHEBI:29036"/>
    </cofactor>
</comment>
<evidence type="ECO:0000256" key="7">
    <source>
        <dbReference type="ARBA" id="ARBA00023033"/>
    </source>
</evidence>
<keyword evidence="8" id="KW-0470">Melanin biosynthesis</keyword>
<comment type="catalytic activity">
    <reaction evidence="10">
        <text>L-tyrosine + O2 = L-dopaquinone + H2O</text>
        <dbReference type="Rhea" id="RHEA:18117"/>
        <dbReference type="ChEBI" id="CHEBI:15377"/>
        <dbReference type="ChEBI" id="CHEBI:15379"/>
        <dbReference type="ChEBI" id="CHEBI:57924"/>
        <dbReference type="ChEBI" id="CHEBI:58315"/>
        <dbReference type="EC" id="1.14.18.1"/>
    </reaction>
</comment>
<dbReference type="EMBL" id="JABEVY010000564">
    <property type="protein sequence ID" value="KAF5229745.1"/>
    <property type="molecule type" value="Genomic_DNA"/>
</dbReference>
<dbReference type="SUPFAM" id="SSF48056">
    <property type="entry name" value="Di-copper centre-containing domain"/>
    <property type="match status" value="1"/>
</dbReference>
<dbReference type="InterPro" id="IPR041640">
    <property type="entry name" value="Tyrosinase_C"/>
</dbReference>
<reference evidence="12 13" key="1">
    <citation type="journal article" date="2020" name="BMC Genomics">
        <title>Correction to: Identification and distribution of gene clusters required for synthesis of sphingolipid metabolism inhibitors in diverse species of the filamentous fungus Fusarium.</title>
        <authorList>
            <person name="Kim H.S."/>
            <person name="Lohmar J.M."/>
            <person name="Busman M."/>
            <person name="Brown D.W."/>
            <person name="Naumann T.A."/>
            <person name="Divon H.H."/>
            <person name="Lysoe E."/>
            <person name="Uhlig S."/>
            <person name="Proctor R.H."/>
        </authorList>
    </citation>
    <scope>NUCLEOTIDE SEQUENCE [LARGE SCALE GENOMIC DNA]</scope>
    <source>
        <strain evidence="12 13">NRRL 25214</strain>
    </source>
</reference>
<dbReference type="AlphaFoldDB" id="A0A8H5DNB4"/>
<dbReference type="PANTHER" id="PTHR11474">
    <property type="entry name" value="TYROSINASE FAMILY MEMBER"/>
    <property type="match status" value="1"/>
</dbReference>
<gene>
    <name evidence="12" type="ORF">FANTH_14082</name>
</gene>
<dbReference type="Proteomes" id="UP000573603">
    <property type="component" value="Unassembled WGS sequence"/>
</dbReference>
<feature type="domain" description="Tyrosinase copper-binding" evidence="11">
    <location>
        <begin position="359"/>
        <end position="370"/>
    </location>
</feature>
<protein>
    <recommendedName>
        <fullName evidence="3">tyrosinase</fullName>
        <ecNumber evidence="3">1.14.18.1</ecNumber>
    </recommendedName>
</protein>
<dbReference type="Pfam" id="PF18132">
    <property type="entry name" value="Tyrosinase_C"/>
    <property type="match status" value="1"/>
</dbReference>